<proteinExistence type="predicted"/>
<dbReference type="AlphaFoldDB" id="A0A1I7I4B2"/>
<dbReference type="Proteomes" id="UP000183656">
    <property type="component" value="Unassembled WGS sequence"/>
</dbReference>
<evidence type="ECO:0000313" key="2">
    <source>
        <dbReference type="EMBL" id="SFU67762.1"/>
    </source>
</evidence>
<accession>A0A1I7I4B2</accession>
<name>A0A1I7I4B2_9BURK</name>
<sequence length="52" mass="5276">MTPNAKHSSANNKYSQRTVAEADKRVTGGSGCEGTRGVSMVGIVHAGMGGLV</sequence>
<protein>
    <submittedName>
        <fullName evidence="2">Uncharacterized protein</fullName>
    </submittedName>
</protein>
<dbReference type="EMBL" id="FPBX01000014">
    <property type="protein sequence ID" value="SFU67762.1"/>
    <property type="molecule type" value="Genomic_DNA"/>
</dbReference>
<feature type="region of interest" description="Disordered" evidence="1">
    <location>
        <begin position="1"/>
        <end position="34"/>
    </location>
</feature>
<evidence type="ECO:0000313" key="3">
    <source>
        <dbReference type="Proteomes" id="UP000183656"/>
    </source>
</evidence>
<feature type="compositionally biased region" description="Polar residues" evidence="1">
    <location>
        <begin position="1"/>
        <end position="18"/>
    </location>
</feature>
<evidence type="ECO:0000256" key="1">
    <source>
        <dbReference type="SAM" id="MobiDB-lite"/>
    </source>
</evidence>
<gene>
    <name evidence="2" type="ORF">SAMN04489707_101433</name>
</gene>
<keyword evidence="3" id="KW-1185">Reference proteome</keyword>
<dbReference type="STRING" id="343013.SAMN04489707_101433"/>
<organism evidence="2 3">
    <name type="scientific">Paenacidovorax caeni</name>
    <dbReference type="NCBI Taxonomy" id="343013"/>
    <lineage>
        <taxon>Bacteria</taxon>
        <taxon>Pseudomonadati</taxon>
        <taxon>Pseudomonadota</taxon>
        <taxon>Betaproteobacteria</taxon>
        <taxon>Burkholderiales</taxon>
        <taxon>Comamonadaceae</taxon>
        <taxon>Paenacidovorax</taxon>
    </lineage>
</organism>
<reference evidence="2 3" key="1">
    <citation type="submission" date="2016-10" db="EMBL/GenBank/DDBJ databases">
        <authorList>
            <person name="de Groot N.N."/>
        </authorList>
    </citation>
    <scope>NUCLEOTIDE SEQUENCE [LARGE SCALE GENOMIC DNA]</scope>
    <source>
        <strain evidence="2 3">R-24608</strain>
    </source>
</reference>